<dbReference type="NCBIfam" id="NF000642">
    <property type="entry name" value="PRK00024.1"/>
    <property type="match status" value="1"/>
</dbReference>
<dbReference type="PANTHER" id="PTHR30471">
    <property type="entry name" value="DNA REPAIR PROTEIN RADC"/>
    <property type="match status" value="1"/>
</dbReference>
<dbReference type="PANTHER" id="PTHR30471:SF3">
    <property type="entry name" value="UPF0758 PROTEIN YEES-RELATED"/>
    <property type="match status" value="1"/>
</dbReference>
<comment type="caution">
    <text evidence="8">The sequence shown here is derived from an EMBL/GenBank/DDBJ whole genome shotgun (WGS) entry which is preliminary data.</text>
</comment>
<dbReference type="InterPro" id="IPR001405">
    <property type="entry name" value="UPF0758"/>
</dbReference>
<dbReference type="GO" id="GO:0006508">
    <property type="term" value="P:proteolysis"/>
    <property type="evidence" value="ECO:0007669"/>
    <property type="project" value="UniProtKB-KW"/>
</dbReference>
<keyword evidence="9" id="KW-1185">Reference proteome</keyword>
<evidence type="ECO:0000256" key="2">
    <source>
        <dbReference type="ARBA" id="ARBA00022723"/>
    </source>
</evidence>
<evidence type="ECO:0000256" key="5">
    <source>
        <dbReference type="ARBA" id="ARBA00023049"/>
    </source>
</evidence>
<dbReference type="RefSeq" id="WP_055150906.1">
    <property type="nucleotide sequence ID" value="NZ_JXSZ01000013.1"/>
</dbReference>
<evidence type="ECO:0000256" key="6">
    <source>
        <dbReference type="RuleBase" id="RU003797"/>
    </source>
</evidence>
<dbReference type="Gene3D" id="3.40.140.10">
    <property type="entry name" value="Cytidine Deaminase, domain 2"/>
    <property type="match status" value="1"/>
</dbReference>
<keyword evidence="3" id="KW-0378">Hydrolase</keyword>
<dbReference type="GO" id="GO:0008237">
    <property type="term" value="F:metallopeptidase activity"/>
    <property type="evidence" value="ECO:0007669"/>
    <property type="project" value="UniProtKB-KW"/>
</dbReference>
<evidence type="ECO:0000256" key="3">
    <source>
        <dbReference type="ARBA" id="ARBA00022801"/>
    </source>
</evidence>
<dbReference type="SUPFAM" id="SSF47781">
    <property type="entry name" value="RuvA domain 2-like"/>
    <property type="match status" value="1"/>
</dbReference>
<proteinExistence type="inferred from homology"/>
<evidence type="ECO:0000313" key="8">
    <source>
        <dbReference type="EMBL" id="KPM46981.1"/>
    </source>
</evidence>
<accession>A0A0P7BIM9</accession>
<organism evidence="8 9">
    <name type="scientific">Jiulongibacter sediminis</name>
    <dbReference type="NCBI Taxonomy" id="1605367"/>
    <lineage>
        <taxon>Bacteria</taxon>
        <taxon>Pseudomonadati</taxon>
        <taxon>Bacteroidota</taxon>
        <taxon>Cytophagia</taxon>
        <taxon>Cytophagales</taxon>
        <taxon>Leadbetterellaceae</taxon>
        <taxon>Jiulongibacter</taxon>
    </lineage>
</organism>
<dbReference type="NCBIfam" id="TIGR00608">
    <property type="entry name" value="radc"/>
    <property type="match status" value="1"/>
</dbReference>
<dbReference type="CDD" id="cd08071">
    <property type="entry name" value="MPN_DUF2466"/>
    <property type="match status" value="1"/>
</dbReference>
<protein>
    <recommendedName>
        <fullName evidence="7">MPN domain-containing protein</fullName>
    </recommendedName>
</protein>
<dbReference type="EMBL" id="LGTQ01000013">
    <property type="protein sequence ID" value="KPM46981.1"/>
    <property type="molecule type" value="Genomic_DNA"/>
</dbReference>
<sequence length="232" mass="25512">MNPPPQKSTITTWAEEDRPREKLLLHGRTFLSDSEIIAILIGSGSPDKTAVELSREILGHYNNNLGTLAKAGVKELMQFKGIGEAKAISIVAALELGRRRKNTEPQVKKALNAASDIYEHLTPYMLDLPHEEFWAILLDNSNKPIKTFKVGVGGVSAVVADPKLVLKPAIEYLASALVIAHNHPSGKKKPSDGDISLTRKISRAVSFIDVRLIDHLIFTDDGYFSFANHNLL</sequence>
<evidence type="ECO:0000313" key="9">
    <source>
        <dbReference type="Proteomes" id="UP000050454"/>
    </source>
</evidence>
<dbReference type="Pfam" id="PF04002">
    <property type="entry name" value="RadC"/>
    <property type="match status" value="1"/>
</dbReference>
<comment type="similarity">
    <text evidence="6">Belongs to the UPF0758 family.</text>
</comment>
<dbReference type="Pfam" id="PF20582">
    <property type="entry name" value="UPF0758_N"/>
    <property type="match status" value="1"/>
</dbReference>
<dbReference type="InterPro" id="IPR020891">
    <property type="entry name" value="UPF0758_CS"/>
</dbReference>
<reference evidence="8 9" key="1">
    <citation type="submission" date="2015-07" db="EMBL/GenBank/DDBJ databases">
        <title>The draft genome sequence of Leadbetterella sp. JN14-9.</title>
        <authorList>
            <person name="Liu Y."/>
            <person name="Du J."/>
            <person name="Shao Z."/>
        </authorList>
    </citation>
    <scope>NUCLEOTIDE SEQUENCE [LARGE SCALE GENOMIC DNA]</scope>
    <source>
        <strain evidence="8 9">JN14-9</strain>
    </source>
</reference>
<keyword evidence="5" id="KW-0482">Metalloprotease</keyword>
<dbReference type="PROSITE" id="PS01302">
    <property type="entry name" value="UPF0758"/>
    <property type="match status" value="1"/>
</dbReference>
<evidence type="ECO:0000256" key="1">
    <source>
        <dbReference type="ARBA" id="ARBA00022670"/>
    </source>
</evidence>
<dbReference type="Proteomes" id="UP000050454">
    <property type="component" value="Unassembled WGS sequence"/>
</dbReference>
<evidence type="ECO:0000256" key="4">
    <source>
        <dbReference type="ARBA" id="ARBA00022833"/>
    </source>
</evidence>
<keyword evidence="4" id="KW-0862">Zinc</keyword>
<feature type="domain" description="MPN" evidence="7">
    <location>
        <begin position="110"/>
        <end position="232"/>
    </location>
</feature>
<gene>
    <name evidence="8" type="ORF">AFM12_17285</name>
</gene>
<dbReference type="STRING" id="1605367.AFM12_17285"/>
<keyword evidence="2" id="KW-0479">Metal-binding</keyword>
<dbReference type="InterPro" id="IPR010994">
    <property type="entry name" value="RuvA_2-like"/>
</dbReference>
<dbReference type="InterPro" id="IPR025657">
    <property type="entry name" value="RadC_JAB"/>
</dbReference>
<dbReference type="InterPro" id="IPR037518">
    <property type="entry name" value="MPN"/>
</dbReference>
<dbReference type="AlphaFoldDB" id="A0A0P7BIM9"/>
<dbReference type="PROSITE" id="PS50249">
    <property type="entry name" value="MPN"/>
    <property type="match status" value="1"/>
</dbReference>
<dbReference type="InterPro" id="IPR046778">
    <property type="entry name" value="UPF0758_N"/>
</dbReference>
<dbReference type="PATRIC" id="fig|1605367.3.peg.890"/>
<evidence type="ECO:0000259" key="7">
    <source>
        <dbReference type="PROSITE" id="PS50249"/>
    </source>
</evidence>
<keyword evidence="1" id="KW-0645">Protease</keyword>
<dbReference type="GO" id="GO:0046872">
    <property type="term" value="F:metal ion binding"/>
    <property type="evidence" value="ECO:0007669"/>
    <property type="project" value="UniProtKB-KW"/>
</dbReference>
<dbReference type="OrthoDB" id="9804482at2"/>
<name>A0A0P7BIM9_9BACT</name>